<proteinExistence type="predicted"/>
<evidence type="ECO:0000313" key="1">
    <source>
        <dbReference type="EMBL" id="RUQ26526.1"/>
    </source>
</evidence>
<accession>A0A3S0V8B3</accession>
<reference evidence="1 2" key="1">
    <citation type="submission" date="2018-12" db="EMBL/GenBank/DDBJ databases">
        <title>Bacillus chawlae sp. nov., Bacillus glennii sp. nov., and Bacillus saganii sp. nov. Isolated from the Vehicle Assembly Building at Kennedy Space Center where the Viking Spacecraft were Assembled.</title>
        <authorList>
            <person name="Seuylemezian A."/>
            <person name="Vaishampayan P."/>
        </authorList>
    </citation>
    <scope>NUCLEOTIDE SEQUENCE [LARGE SCALE GENOMIC DNA]</scope>
    <source>
        <strain evidence="1 2">L5</strain>
    </source>
</reference>
<evidence type="ECO:0000313" key="2">
    <source>
        <dbReference type="Proteomes" id="UP000267430"/>
    </source>
</evidence>
<dbReference type="RefSeq" id="WP_126866708.1">
    <property type="nucleotide sequence ID" value="NZ_JAUSTX010000006.1"/>
</dbReference>
<gene>
    <name evidence="1" type="ORF">ELQ35_18720</name>
</gene>
<name>A0A3S0V8B3_9BACI</name>
<dbReference type="Pfam" id="PF08863">
    <property type="entry name" value="YolD"/>
    <property type="match status" value="1"/>
</dbReference>
<dbReference type="InterPro" id="IPR014962">
    <property type="entry name" value="YolD"/>
</dbReference>
<dbReference type="AlphaFoldDB" id="A0A3S0V8B3"/>
<keyword evidence="2" id="KW-1185">Reference proteome</keyword>
<comment type="caution">
    <text evidence="1">The sequence shown here is derived from an EMBL/GenBank/DDBJ whole genome shotgun (WGS) entry which is preliminary data.</text>
</comment>
<protein>
    <submittedName>
        <fullName evidence="1">YolD-like family protein</fullName>
    </submittedName>
</protein>
<dbReference type="EMBL" id="RYZZ01000036">
    <property type="protein sequence ID" value="RUQ26526.1"/>
    <property type="molecule type" value="Genomic_DNA"/>
</dbReference>
<organism evidence="1 2">
    <name type="scientific">Peribacillus cavernae</name>
    <dbReference type="NCBI Taxonomy" id="1674310"/>
    <lineage>
        <taxon>Bacteria</taxon>
        <taxon>Bacillati</taxon>
        <taxon>Bacillota</taxon>
        <taxon>Bacilli</taxon>
        <taxon>Bacillales</taxon>
        <taxon>Bacillaceae</taxon>
        <taxon>Peribacillus</taxon>
    </lineage>
</organism>
<sequence>MRDRGSIKWTSMMLPEHKKMLADLYEEQKHFTKPTLDEQKLEELNDIVRVALGHTLDVKVTFYRHQAFYSVKGQVAKIDELHKIVRIIDDSSAEHRVPFEDIVNIEID</sequence>
<dbReference type="PANTHER" id="PTHR40051:SF1">
    <property type="entry name" value="YOLD-LIKE FAMILY PROTEIN"/>
    <property type="match status" value="1"/>
</dbReference>
<dbReference type="OrthoDB" id="1644322at2"/>
<dbReference type="Proteomes" id="UP000267430">
    <property type="component" value="Unassembled WGS sequence"/>
</dbReference>
<dbReference type="PANTHER" id="PTHR40051">
    <property type="entry name" value="IG HYPOTHETICAL 15966"/>
    <property type="match status" value="1"/>
</dbReference>